<dbReference type="Gene3D" id="3.40.140.10">
    <property type="entry name" value="Cytidine Deaminase, domain 2"/>
    <property type="match status" value="1"/>
</dbReference>
<keyword evidence="3" id="KW-1185">Reference proteome</keyword>
<protein>
    <submittedName>
        <fullName evidence="2">JAB domain-containing protein</fullName>
    </submittedName>
</protein>
<dbReference type="EMBL" id="JARJLM010000629">
    <property type="protein sequence ID" value="MDF3838828.1"/>
    <property type="molecule type" value="Genomic_DNA"/>
</dbReference>
<gene>
    <name evidence="2" type="ORF">P3W85_38730</name>
</gene>
<comment type="caution">
    <text evidence="2">The sequence shown here is derived from an EMBL/GenBank/DDBJ whole genome shotgun (WGS) entry which is preliminary data.</text>
</comment>
<sequence>MFLPIYLDCDHHVIDTKELFRGTLTQTCAYPREVVKAHRPATPWR</sequence>
<accession>A0ABT6B2I6</accession>
<dbReference type="InterPro" id="IPR025657">
    <property type="entry name" value="RadC_JAB"/>
</dbReference>
<dbReference type="Proteomes" id="UP001216674">
    <property type="component" value="Unassembled WGS sequence"/>
</dbReference>
<proteinExistence type="predicted"/>
<evidence type="ECO:0000259" key="1">
    <source>
        <dbReference type="Pfam" id="PF04002"/>
    </source>
</evidence>
<reference evidence="2 3" key="1">
    <citation type="submission" date="2023-03" db="EMBL/GenBank/DDBJ databases">
        <title>Draft assemblies of triclosan tolerant bacteria isolated from returned activated sludge.</title>
        <authorList>
            <person name="Van Hamelsveld S."/>
        </authorList>
    </citation>
    <scope>NUCLEOTIDE SEQUENCE [LARGE SCALE GENOMIC DNA]</scope>
    <source>
        <strain evidence="2 3">GW210010_S58</strain>
    </source>
</reference>
<feature type="domain" description="RadC-like JAB" evidence="1">
    <location>
        <begin position="2"/>
        <end position="37"/>
    </location>
</feature>
<name>A0ABT6B2I6_9BURK</name>
<dbReference type="Pfam" id="PF04002">
    <property type="entry name" value="RadC"/>
    <property type="match status" value="1"/>
</dbReference>
<evidence type="ECO:0000313" key="3">
    <source>
        <dbReference type="Proteomes" id="UP001216674"/>
    </source>
</evidence>
<organism evidence="2 3">
    <name type="scientific">Cupriavidus basilensis</name>
    <dbReference type="NCBI Taxonomy" id="68895"/>
    <lineage>
        <taxon>Bacteria</taxon>
        <taxon>Pseudomonadati</taxon>
        <taxon>Pseudomonadota</taxon>
        <taxon>Betaproteobacteria</taxon>
        <taxon>Burkholderiales</taxon>
        <taxon>Burkholderiaceae</taxon>
        <taxon>Cupriavidus</taxon>
    </lineage>
</organism>
<evidence type="ECO:0000313" key="2">
    <source>
        <dbReference type="EMBL" id="MDF3838828.1"/>
    </source>
</evidence>